<protein>
    <submittedName>
        <fullName evidence="1">Uncharacterized protein</fullName>
    </submittedName>
</protein>
<sequence>MKCEDIEEDNKGAELFPNSGLAHLSFPYIKEEIKAASTEPTTDKTDPRTTTYHERLNWPILASKRQLKQRT</sequence>
<reference evidence="1" key="1">
    <citation type="submission" date="2020-11" db="EMBL/GenBank/DDBJ databases">
        <authorList>
            <person name="Tran Van P."/>
        </authorList>
    </citation>
    <scope>NUCLEOTIDE SEQUENCE</scope>
</reference>
<accession>A0A7R9B4T6</accession>
<dbReference type="EMBL" id="OC006183">
    <property type="protein sequence ID" value="CAD7265970.1"/>
    <property type="molecule type" value="Genomic_DNA"/>
</dbReference>
<name>A0A7R9B4T6_TIMSH</name>
<evidence type="ECO:0000313" key="1">
    <source>
        <dbReference type="EMBL" id="CAD7265970.1"/>
    </source>
</evidence>
<proteinExistence type="predicted"/>
<gene>
    <name evidence="1" type="ORF">TSIB3V08_LOCUS9999</name>
</gene>
<organism evidence="1">
    <name type="scientific">Timema shepardi</name>
    <name type="common">Walking stick</name>
    <dbReference type="NCBI Taxonomy" id="629360"/>
    <lineage>
        <taxon>Eukaryota</taxon>
        <taxon>Metazoa</taxon>
        <taxon>Ecdysozoa</taxon>
        <taxon>Arthropoda</taxon>
        <taxon>Hexapoda</taxon>
        <taxon>Insecta</taxon>
        <taxon>Pterygota</taxon>
        <taxon>Neoptera</taxon>
        <taxon>Polyneoptera</taxon>
        <taxon>Phasmatodea</taxon>
        <taxon>Timematodea</taxon>
        <taxon>Timematoidea</taxon>
        <taxon>Timematidae</taxon>
        <taxon>Timema</taxon>
    </lineage>
</organism>
<dbReference type="AlphaFoldDB" id="A0A7R9B4T6"/>